<dbReference type="Pfam" id="PF02012">
    <property type="entry name" value="BNR"/>
    <property type="match status" value="1"/>
</dbReference>
<dbReference type="InterPro" id="IPR003961">
    <property type="entry name" value="FN3_dom"/>
</dbReference>
<dbReference type="SUPFAM" id="SSF49265">
    <property type="entry name" value="Fibronectin type III"/>
    <property type="match status" value="1"/>
</dbReference>
<evidence type="ECO:0000313" key="3">
    <source>
        <dbReference type="Proteomes" id="UP001595533"/>
    </source>
</evidence>
<dbReference type="Gene3D" id="2.60.40.10">
    <property type="entry name" value="Immunoglobulins"/>
    <property type="match status" value="1"/>
</dbReference>
<dbReference type="PROSITE" id="PS50853">
    <property type="entry name" value="FN3"/>
    <property type="match status" value="1"/>
</dbReference>
<dbReference type="InterPro" id="IPR002860">
    <property type="entry name" value="BNR_rpt"/>
</dbReference>
<name>A0ABV7JDB8_9GAMM</name>
<accession>A0ABV7JDB8</accession>
<dbReference type="InterPro" id="IPR015943">
    <property type="entry name" value="WD40/YVTN_repeat-like_dom_sf"/>
</dbReference>
<keyword evidence="3" id="KW-1185">Reference proteome</keyword>
<dbReference type="CDD" id="cd15482">
    <property type="entry name" value="Sialidase_non-viral"/>
    <property type="match status" value="1"/>
</dbReference>
<feature type="domain" description="Fibronectin type-III" evidence="1">
    <location>
        <begin position="647"/>
        <end position="741"/>
    </location>
</feature>
<dbReference type="RefSeq" id="WP_077410127.1">
    <property type="nucleotide sequence ID" value="NZ_JBHRTS010000002.1"/>
</dbReference>
<dbReference type="Proteomes" id="UP001595533">
    <property type="component" value="Unassembled WGS sequence"/>
</dbReference>
<sequence>MKFIITAVMIVTAFSTHAEIRQELGIDPSVDYASLAEMGPWDDRNYQLTKEDLDVLPDNDQYLRNVPVFFKVWARRDNPNIGKYYPRELYQSFLIHHGGLIVDGHWYKEGLGLYHHPDGLDGKPDPNFRGGQVNPDLETVLTAGAESTIEFNPDNNMQAVAGVNANGGQSMYYSTDGGQTWSFSQVNPSSCCDPTVDWSTTDVVPQRVYQADLASCTSGCDIRASYSTDGGATWATMIEIDGDNQNDKEFIHVDRSPTSPHKDNVYITYHKNNVMQFARSTDFGETWSTPVGLNTNDRGIGSDITTDSAGNIYYIYPSVSGAGLISMKSTDGGLNWQSPVQITPLRGDFDFPIPAMETREVFIYAAADVDSSNNIIVAITDETADSAGGGQTNPNNNRGEIRVFKSTDGGANWTELDKPHADDGQLNSGNPIDRFHPWMMIGENDAIHVGFYDTRNSTNRTGVDFYYNVSLDGGATWLPQGEQRFSTQTSTNISGGFEWGDYNGLSVVGDKIAMIWTDHRGSPTNAMVGTDVNQFGQPSFNMTATPSSIDVCANDTNVEVEIGLTPTQNYQGVITLSEDDTPNYVINGSFSPNGQMAPFNATYGFDVNNNGLSGTETVTIQGSGNDLGDITLKTVDFTINYADTAAAPSALTDPLDAATNVPLQPSFSWSADPNSTDYLIEVATDSGFNNVIISEQLDTNSYDVTTDLDSSTEYFWRITTLNGCGNAVSSTSSFTTLALPGDCSVGQQQITFFEYTFSSPDDIIFEHDLDTPVGVVGGLPETQGWTVSTDAGDANWALEQVGFNGSYAWQANDLPTTNDTSVVSPVMSLPSGSGPLTLRFWNEQSLESRNATSCWDAGQLLKSVNGGGFTQVTDADIINDDYTGNINAGPASGEPGWCGDPLSATVFNVDVNADAGNDVQFAFRISSDTSVGRPDGWVIDNVRVTGCQAPD</sequence>
<dbReference type="InterPro" id="IPR013783">
    <property type="entry name" value="Ig-like_fold"/>
</dbReference>
<evidence type="ECO:0000259" key="1">
    <source>
        <dbReference type="PROSITE" id="PS50853"/>
    </source>
</evidence>
<dbReference type="EMBL" id="JBHRTS010000002">
    <property type="protein sequence ID" value="MFC3193407.1"/>
    <property type="molecule type" value="Genomic_DNA"/>
</dbReference>
<proteinExistence type="predicted"/>
<dbReference type="SUPFAM" id="SSF110296">
    <property type="entry name" value="Oligoxyloglucan reducing end-specific cellobiohydrolase"/>
    <property type="match status" value="1"/>
</dbReference>
<dbReference type="Gene3D" id="2.120.10.10">
    <property type="match status" value="1"/>
</dbReference>
<comment type="caution">
    <text evidence="2">The sequence shown here is derived from an EMBL/GenBank/DDBJ whole genome shotgun (WGS) entry which is preliminary data.</text>
</comment>
<dbReference type="Gene3D" id="2.130.10.10">
    <property type="entry name" value="YVTN repeat-like/Quinoprotein amine dehydrogenase"/>
    <property type="match status" value="1"/>
</dbReference>
<organism evidence="2 3">
    <name type="scientific">Marinicella sediminis</name>
    <dbReference type="NCBI Taxonomy" id="1792834"/>
    <lineage>
        <taxon>Bacteria</taxon>
        <taxon>Pseudomonadati</taxon>
        <taxon>Pseudomonadota</taxon>
        <taxon>Gammaproteobacteria</taxon>
        <taxon>Lysobacterales</taxon>
        <taxon>Marinicellaceae</taxon>
        <taxon>Marinicella</taxon>
    </lineage>
</organism>
<gene>
    <name evidence="2" type="ORF">ACFODZ_04020</name>
</gene>
<reference evidence="3" key="1">
    <citation type="journal article" date="2019" name="Int. J. Syst. Evol. Microbiol.">
        <title>The Global Catalogue of Microorganisms (GCM) 10K type strain sequencing project: providing services to taxonomists for standard genome sequencing and annotation.</title>
        <authorList>
            <consortium name="The Broad Institute Genomics Platform"/>
            <consortium name="The Broad Institute Genome Sequencing Center for Infectious Disease"/>
            <person name="Wu L."/>
            <person name="Ma J."/>
        </authorList>
    </citation>
    <scope>NUCLEOTIDE SEQUENCE [LARGE SCALE GENOMIC DNA]</scope>
    <source>
        <strain evidence="3">KCTC 42953</strain>
    </source>
</reference>
<protein>
    <recommendedName>
        <fullName evidence="1">Fibronectin type-III domain-containing protein</fullName>
    </recommendedName>
</protein>
<evidence type="ECO:0000313" key="2">
    <source>
        <dbReference type="EMBL" id="MFC3193407.1"/>
    </source>
</evidence>
<dbReference type="InterPro" id="IPR036116">
    <property type="entry name" value="FN3_sf"/>
</dbReference>